<dbReference type="InterPro" id="IPR020458">
    <property type="entry name" value="Znf_DskA_TraR_CS"/>
</dbReference>
<dbReference type="RefSeq" id="WP_157731554.1">
    <property type="nucleotide sequence ID" value="NZ_CP018477.1"/>
</dbReference>
<dbReference type="KEGG" id="ttf:THTE_0120"/>
<evidence type="ECO:0000256" key="4">
    <source>
        <dbReference type="PROSITE-ProRule" id="PRU00510"/>
    </source>
</evidence>
<dbReference type="PROSITE" id="PS01102">
    <property type="entry name" value="ZF_DKSA_1"/>
    <property type="match status" value="1"/>
</dbReference>
<dbReference type="PRINTS" id="PR00618">
    <property type="entry name" value="DKSAZNFINGER"/>
</dbReference>
<feature type="domain" description="Zinc finger DksA/TraR C4-type" evidence="5">
    <location>
        <begin position="91"/>
        <end position="126"/>
    </location>
</feature>
<keyword evidence="7" id="KW-1185">Reference proteome</keyword>
<dbReference type="InterPro" id="IPR000962">
    <property type="entry name" value="Znf_DskA_TraR"/>
</dbReference>
<dbReference type="PANTHER" id="PTHR33823:SF4">
    <property type="entry name" value="GENERAL STRESS PROTEIN 16O"/>
    <property type="match status" value="1"/>
</dbReference>
<dbReference type="InterPro" id="IPR037187">
    <property type="entry name" value="DnaK_N"/>
</dbReference>
<organism evidence="6 7">
    <name type="scientific">Thermogutta terrifontis</name>
    <dbReference type="NCBI Taxonomy" id="1331910"/>
    <lineage>
        <taxon>Bacteria</taxon>
        <taxon>Pseudomonadati</taxon>
        <taxon>Planctomycetota</taxon>
        <taxon>Planctomycetia</taxon>
        <taxon>Pirellulales</taxon>
        <taxon>Thermoguttaceae</taxon>
        <taxon>Thermogutta</taxon>
    </lineage>
</organism>
<accession>A0A286R9T5</accession>
<protein>
    <submittedName>
        <fullName evidence="6">DnaK suppressor protein</fullName>
    </submittedName>
</protein>
<keyword evidence="2" id="KW-0863">Zinc-finger</keyword>
<dbReference type="EMBL" id="CP018477">
    <property type="protein sequence ID" value="ASV72722.1"/>
    <property type="molecule type" value="Genomic_DNA"/>
</dbReference>
<dbReference type="Pfam" id="PF01258">
    <property type="entry name" value="zf-dskA_traR"/>
    <property type="match status" value="1"/>
</dbReference>
<dbReference type="SUPFAM" id="SSF109635">
    <property type="entry name" value="DnaK suppressor protein DksA, alpha-hairpin domain"/>
    <property type="match status" value="1"/>
</dbReference>
<gene>
    <name evidence="6" type="ORF">THTE_0120</name>
</gene>
<dbReference type="PROSITE" id="PS51128">
    <property type="entry name" value="ZF_DKSA_2"/>
    <property type="match status" value="1"/>
</dbReference>
<name>A0A286R9T5_9BACT</name>
<evidence type="ECO:0000256" key="2">
    <source>
        <dbReference type="ARBA" id="ARBA00022771"/>
    </source>
</evidence>
<keyword evidence="1" id="KW-0479">Metal-binding</keyword>
<sequence length="132" mass="14865">MKNESLKKEELEQFRKELLALRERLSGNVRYLTQAALNQNEEGLAGRAGSSIHPAELGSDNYEQEFTLSLVENEKEVLERVDAALKAIEEGTYGKCEMCGQRIPKIRLKAIPYATTCVKCAEESERQASRSE</sequence>
<feature type="zinc finger region" description="dksA C4-type" evidence="4">
    <location>
        <begin position="96"/>
        <end position="120"/>
    </location>
</feature>
<evidence type="ECO:0000313" key="6">
    <source>
        <dbReference type="EMBL" id="ASV72722.1"/>
    </source>
</evidence>
<dbReference type="PANTHER" id="PTHR33823">
    <property type="entry name" value="RNA POLYMERASE-BINDING TRANSCRIPTION FACTOR DKSA-RELATED"/>
    <property type="match status" value="1"/>
</dbReference>
<evidence type="ECO:0000313" key="7">
    <source>
        <dbReference type="Proteomes" id="UP000215086"/>
    </source>
</evidence>
<dbReference type="AlphaFoldDB" id="A0A286R9T5"/>
<evidence type="ECO:0000256" key="3">
    <source>
        <dbReference type="ARBA" id="ARBA00022833"/>
    </source>
</evidence>
<reference evidence="6 7" key="1">
    <citation type="journal article" name="Front. Microbiol.">
        <title>Sugar Metabolism of the First Thermophilic Planctomycete Thermogutta terrifontis: Comparative Genomic and Transcriptomic Approaches.</title>
        <authorList>
            <person name="Elcheninov A.G."/>
            <person name="Menzel P."/>
            <person name="Gudbergsdottir S.R."/>
            <person name="Slesarev A.I."/>
            <person name="Kadnikov V.V."/>
            <person name="Krogh A."/>
            <person name="Bonch-Osmolovskaya E.A."/>
            <person name="Peng X."/>
            <person name="Kublanov I.V."/>
        </authorList>
    </citation>
    <scope>NUCLEOTIDE SEQUENCE [LARGE SCALE GENOMIC DNA]</scope>
    <source>
        <strain evidence="6 7">R1</strain>
    </source>
</reference>
<dbReference type="GO" id="GO:0008270">
    <property type="term" value="F:zinc ion binding"/>
    <property type="evidence" value="ECO:0007669"/>
    <property type="project" value="UniProtKB-KW"/>
</dbReference>
<keyword evidence="3" id="KW-0862">Zinc</keyword>
<dbReference type="Proteomes" id="UP000215086">
    <property type="component" value="Chromosome"/>
</dbReference>
<evidence type="ECO:0000259" key="5">
    <source>
        <dbReference type="Pfam" id="PF01258"/>
    </source>
</evidence>
<proteinExistence type="predicted"/>
<dbReference type="SUPFAM" id="SSF57716">
    <property type="entry name" value="Glucocorticoid receptor-like (DNA-binding domain)"/>
    <property type="match status" value="1"/>
</dbReference>
<evidence type="ECO:0000256" key="1">
    <source>
        <dbReference type="ARBA" id="ARBA00022723"/>
    </source>
</evidence>
<dbReference type="Gene3D" id="1.20.120.910">
    <property type="entry name" value="DksA, coiled-coil domain"/>
    <property type="match status" value="1"/>
</dbReference>
<dbReference type="InterPro" id="IPR020460">
    <property type="entry name" value="Znf_C4-type_bac"/>
</dbReference>
<dbReference type="OrthoDB" id="9811543at2"/>